<dbReference type="AlphaFoldDB" id="A0A736VF94"/>
<sequence>MMQMIIEQNEANSRLIKQSQYVACTEAFLDCRIPGSVPKSNYSLIGPGVTQNKSQVINLKEPHGFNIGAAAMPNGVTNNLHVHFTAEVFMCTRGEWLFRWGPKGEQGTYLAKAGDIVSIPTWIFRGFTNAGDDNGWLFTCLGGDNTGGVIWSPDIMRAANESGLYLSEKNELIDVAKGQSLADGEQFIAPFPQDAIDELRIVSPDEMATRISTHENRQFSERAFLDFSLEGHGCSLASVIGYGLTQDRNQHPPITNPHGFSLEFLKIAPGKSLGSFKIKEKMVIINVKGQLDIEYNQGQPSVSVTMGEEDTCSIPGDVWRKFVNNGSVTVEAIVIISGDSRKHPEFCDEVVTQAENNGWLLDANRYLVKKGLTVRNSLLEN</sequence>
<dbReference type="EMBL" id="DAATAH010000116">
    <property type="protein sequence ID" value="HAE7767734.1"/>
    <property type="molecule type" value="Genomic_DNA"/>
</dbReference>
<dbReference type="Gene3D" id="2.60.120.10">
    <property type="entry name" value="Jelly Rolls"/>
    <property type="match status" value="1"/>
</dbReference>
<comment type="caution">
    <text evidence="1">The sequence shown here is derived from an EMBL/GenBank/DDBJ whole genome shotgun (WGS) entry which is preliminary data.</text>
</comment>
<proteinExistence type="predicted"/>
<dbReference type="InterPro" id="IPR011051">
    <property type="entry name" value="RmlC_Cupin_sf"/>
</dbReference>
<protein>
    <recommendedName>
        <fullName evidence="2">Cupin domain-containing protein</fullName>
    </recommendedName>
</protein>
<dbReference type="SUPFAM" id="SSF51182">
    <property type="entry name" value="RmlC-like cupins"/>
    <property type="match status" value="1"/>
</dbReference>
<evidence type="ECO:0000313" key="1">
    <source>
        <dbReference type="EMBL" id="HAE7767734.1"/>
    </source>
</evidence>
<dbReference type="InterPro" id="IPR014710">
    <property type="entry name" value="RmlC-like_jellyroll"/>
</dbReference>
<reference evidence="1" key="2">
    <citation type="submission" date="2018-07" db="EMBL/GenBank/DDBJ databases">
        <authorList>
            <consortium name="NCBI Pathogen Detection Project"/>
        </authorList>
    </citation>
    <scope>NUCLEOTIDE SEQUENCE</scope>
    <source>
        <strain evidence="1">2584-68</strain>
    </source>
</reference>
<accession>A0A736VF94</accession>
<reference evidence="1" key="1">
    <citation type="journal article" date="2018" name="Genome Biol.">
        <title>SKESA: strategic k-mer extension for scrupulous assemblies.</title>
        <authorList>
            <person name="Souvorov A."/>
            <person name="Agarwala R."/>
            <person name="Lipman D.J."/>
        </authorList>
    </citation>
    <scope>NUCLEOTIDE SEQUENCE</scope>
    <source>
        <strain evidence="1">2584-68</strain>
    </source>
</reference>
<organism evidence="1">
    <name type="scientific">Salmonella enterica subsp. houtenae serovar 45:g,z51:-</name>
    <dbReference type="NCBI Taxonomy" id="1967611"/>
    <lineage>
        <taxon>Bacteria</taxon>
        <taxon>Pseudomonadati</taxon>
        <taxon>Pseudomonadota</taxon>
        <taxon>Gammaproteobacteria</taxon>
        <taxon>Enterobacterales</taxon>
        <taxon>Enterobacteriaceae</taxon>
        <taxon>Salmonella</taxon>
    </lineage>
</organism>
<gene>
    <name evidence="1" type="ORF">GNB58_004852</name>
</gene>
<name>A0A736VF94_SALHO</name>
<evidence type="ECO:0008006" key="2">
    <source>
        <dbReference type="Google" id="ProtNLM"/>
    </source>
</evidence>